<dbReference type="EMBL" id="JAOVZR010000001">
    <property type="protein sequence ID" value="MCY0147454.1"/>
    <property type="molecule type" value="Genomic_DNA"/>
</dbReference>
<dbReference type="Gene3D" id="3.30.9.10">
    <property type="entry name" value="D-Amino Acid Oxidase, subunit A, domain 2"/>
    <property type="match status" value="1"/>
</dbReference>
<keyword evidence="4" id="KW-1185">Reference proteome</keyword>
<reference evidence="3" key="1">
    <citation type="submission" date="2022-10" db="EMBL/GenBank/DDBJ databases">
        <title>Hoeflea sp. G2-23, isolated from marine algae.</title>
        <authorList>
            <person name="Kristyanto S."/>
            <person name="Kim J.M."/>
            <person name="Jeon C.O."/>
        </authorList>
    </citation>
    <scope>NUCLEOTIDE SEQUENCE</scope>
    <source>
        <strain evidence="3">G2-23</strain>
    </source>
</reference>
<evidence type="ECO:0000259" key="2">
    <source>
        <dbReference type="Pfam" id="PF01266"/>
    </source>
</evidence>
<accession>A0ABT3Z7Y8</accession>
<dbReference type="InterPro" id="IPR036188">
    <property type="entry name" value="FAD/NAD-bd_sf"/>
</dbReference>
<protein>
    <submittedName>
        <fullName evidence="3">FAD-binding oxidoreductase</fullName>
    </submittedName>
</protein>
<dbReference type="Gene3D" id="3.50.50.60">
    <property type="entry name" value="FAD/NAD(P)-binding domain"/>
    <property type="match status" value="1"/>
</dbReference>
<keyword evidence="1" id="KW-0560">Oxidoreductase</keyword>
<feature type="domain" description="FAD dependent oxidoreductase" evidence="2">
    <location>
        <begin position="30"/>
        <end position="382"/>
    </location>
</feature>
<organism evidence="3 4">
    <name type="scientific">Hoeflea algicola</name>
    <dbReference type="NCBI Taxonomy" id="2983763"/>
    <lineage>
        <taxon>Bacteria</taxon>
        <taxon>Pseudomonadati</taxon>
        <taxon>Pseudomonadota</taxon>
        <taxon>Alphaproteobacteria</taxon>
        <taxon>Hyphomicrobiales</taxon>
        <taxon>Rhizobiaceae</taxon>
        <taxon>Hoeflea</taxon>
    </lineage>
</organism>
<gene>
    <name evidence="3" type="ORF">OEG84_06940</name>
</gene>
<dbReference type="Pfam" id="PF01266">
    <property type="entry name" value="DAO"/>
    <property type="match status" value="1"/>
</dbReference>
<evidence type="ECO:0000313" key="3">
    <source>
        <dbReference type="EMBL" id="MCY0147454.1"/>
    </source>
</evidence>
<dbReference type="RefSeq" id="WP_267653059.1">
    <property type="nucleotide sequence ID" value="NZ_JAOVZR010000001.1"/>
</dbReference>
<dbReference type="PANTHER" id="PTHR13847:SF281">
    <property type="entry name" value="FAD DEPENDENT OXIDOREDUCTASE DOMAIN-CONTAINING PROTEIN"/>
    <property type="match status" value="1"/>
</dbReference>
<evidence type="ECO:0000256" key="1">
    <source>
        <dbReference type="ARBA" id="ARBA00023002"/>
    </source>
</evidence>
<dbReference type="SUPFAM" id="SSF51905">
    <property type="entry name" value="FAD/NAD(P)-binding domain"/>
    <property type="match status" value="1"/>
</dbReference>
<dbReference type="Proteomes" id="UP001073227">
    <property type="component" value="Unassembled WGS sequence"/>
</dbReference>
<sequence>MAVSSTVSLWDKTAEEADISSPMTADVTTDIAIVGGGYTGLSTALHAAGQGLDCCVLEARQIGFGGSGRNVGLLNAGLWLAPQDVRKRLGEQRGGQLVELLGDGPSYVMSLIEKHQIRCELTRTGTIHAAHSPSGFKDLQRRAEEWNRLGAPVRLLDRNEAAAKIGSDAFYGGLLDERAGTINPMGYVRGLARAAKAAGARIHTGVSVTKLTPKPGGGWLLATDSGTVSAKSVILATNAYSDDLWPGLKSSFVPISFFQIATAPLGARVADILPERQGIWDTGTIMFSLRRDMADRLIVGSMGSVIGGDKGLSERWAARLLKRMFPKLGPVEFEQAWHGQIAMNAEHMPRIHRLAEGLYTPIGYNGRGIAPGTIFGKAMAELLAGGDEANLPMAVTGVRPEPMQRLKTGFYQTVFAANQLIRSL</sequence>
<dbReference type="InterPro" id="IPR006076">
    <property type="entry name" value="FAD-dep_OxRdtase"/>
</dbReference>
<dbReference type="PANTHER" id="PTHR13847">
    <property type="entry name" value="SARCOSINE DEHYDROGENASE-RELATED"/>
    <property type="match status" value="1"/>
</dbReference>
<name>A0ABT3Z7Y8_9HYPH</name>
<proteinExistence type="predicted"/>
<evidence type="ECO:0000313" key="4">
    <source>
        <dbReference type="Proteomes" id="UP001073227"/>
    </source>
</evidence>
<comment type="caution">
    <text evidence="3">The sequence shown here is derived from an EMBL/GenBank/DDBJ whole genome shotgun (WGS) entry which is preliminary data.</text>
</comment>